<evidence type="ECO:0000256" key="9">
    <source>
        <dbReference type="ARBA" id="ARBA00048679"/>
    </source>
</evidence>
<dbReference type="GO" id="GO:0043066">
    <property type="term" value="P:negative regulation of apoptotic process"/>
    <property type="evidence" value="ECO:0007669"/>
    <property type="project" value="TreeGrafter"/>
</dbReference>
<evidence type="ECO:0000256" key="1">
    <source>
        <dbReference type="ARBA" id="ARBA00005505"/>
    </source>
</evidence>
<dbReference type="OrthoDB" id="8926898at2759"/>
<comment type="catalytic activity">
    <reaction evidence="8">
        <text>L-threonyl-[protein] + ATP = O-phospho-L-threonyl-[protein] + ADP + H(+)</text>
        <dbReference type="Rhea" id="RHEA:46608"/>
        <dbReference type="Rhea" id="RHEA-COMP:11060"/>
        <dbReference type="Rhea" id="RHEA-COMP:11605"/>
        <dbReference type="ChEBI" id="CHEBI:15378"/>
        <dbReference type="ChEBI" id="CHEBI:30013"/>
        <dbReference type="ChEBI" id="CHEBI:30616"/>
        <dbReference type="ChEBI" id="CHEBI:61977"/>
        <dbReference type="ChEBI" id="CHEBI:456216"/>
        <dbReference type="EC" id="2.7.11.1"/>
    </reaction>
</comment>
<dbReference type="SMART" id="SM00220">
    <property type="entry name" value="S_TKc"/>
    <property type="match status" value="3"/>
</dbReference>
<dbReference type="Gene3D" id="1.10.510.10">
    <property type="entry name" value="Transferase(Phosphotransferase) domain 1"/>
    <property type="match status" value="3"/>
</dbReference>
<feature type="binding site" evidence="10">
    <location>
        <position position="492"/>
    </location>
    <ligand>
        <name>ATP</name>
        <dbReference type="ChEBI" id="CHEBI:30616"/>
    </ligand>
</feature>
<evidence type="ECO:0000259" key="11">
    <source>
        <dbReference type="PROSITE" id="PS50011"/>
    </source>
</evidence>
<dbReference type="GO" id="GO:0007346">
    <property type="term" value="P:regulation of mitotic cell cycle"/>
    <property type="evidence" value="ECO:0007669"/>
    <property type="project" value="TreeGrafter"/>
</dbReference>
<accession>A0A8J4U3R7</accession>
<dbReference type="GO" id="GO:0005737">
    <property type="term" value="C:cytoplasm"/>
    <property type="evidence" value="ECO:0007669"/>
    <property type="project" value="TreeGrafter"/>
</dbReference>
<comment type="caution">
    <text evidence="12">The sequence shown here is derived from an EMBL/GenBank/DDBJ whole genome shotgun (WGS) entry which is preliminary data.</text>
</comment>
<evidence type="ECO:0000256" key="3">
    <source>
        <dbReference type="ARBA" id="ARBA00022527"/>
    </source>
</evidence>
<keyword evidence="4" id="KW-0808">Transferase</keyword>
<sequence>MGRLLGKGGYGAVHAGVRRSDGKKVALKFMRKPRDDTYITLPGDRRRLPLEVALMKLVCEPPHCPLVIELVEWHETTTHVILVLERPEPCIDLFDYCADKTMPESVARIITQQVIQAARHCSDRGVFHRDIKEENILLNPRTLEIKLIDFGCGDLLKNTPYTHYAGTKTFRPPEWIINREYEAEPATVWGLGVFLYQLLCREELFCEDKDIVDGHVDFPHHLSEADFFSRYIMGRLLGKGGYGAVHAGVRRSDGKKVALKFMRKPRDDTYITLPGDRRRLPLEVALMKLVCEPPHCPLVIELVEWHETTTHVILVLERPEPCIDLFDYCADKTMPESVARIITQQVIQAARHCSDRGVFHRDIKEENILLNPRTLEIKLIDFGCGDLLKNTPYTHYAGTKTFRPPEWIINREYEAEPATVWGLGVFLYQLLCREELFCEDKDIVDGHVDFPHHLSEAEFFSRYIMGRLLGKGGYGAVHAGVRRSDGKKVALKFMRKPRDDTYITIPGDRRRLPLEVALMKLVCEPPHCPLVIELVEWHETTTHVILVLERPEPCIDLFDYCADKTMPESVARIITQQVIQAARHCSDRGVFHRDIKEENILLNPRTLEIKLIDFGCGDLLKNTPYTHYAGTKTFRPPEWIINREYEAEPATVWGLGVFLYQLLCREELFCEDKDIVDGHVDFPHHLSE</sequence>
<evidence type="ECO:0000256" key="2">
    <source>
        <dbReference type="ARBA" id="ARBA00012513"/>
    </source>
</evidence>
<dbReference type="GO" id="GO:0005524">
    <property type="term" value="F:ATP binding"/>
    <property type="evidence" value="ECO:0007669"/>
    <property type="project" value="UniProtKB-UniRule"/>
</dbReference>
<dbReference type="PROSITE" id="PS00107">
    <property type="entry name" value="PROTEIN_KINASE_ATP"/>
    <property type="match status" value="1"/>
</dbReference>
<gene>
    <name evidence="12" type="ORF">DAT39_006676</name>
</gene>
<evidence type="ECO:0000256" key="5">
    <source>
        <dbReference type="ARBA" id="ARBA00022741"/>
    </source>
</evidence>
<evidence type="ECO:0000256" key="4">
    <source>
        <dbReference type="ARBA" id="ARBA00022679"/>
    </source>
</evidence>
<dbReference type="Proteomes" id="UP000727407">
    <property type="component" value="Unassembled WGS sequence"/>
</dbReference>
<dbReference type="InterPro" id="IPR011009">
    <property type="entry name" value="Kinase-like_dom_sf"/>
</dbReference>
<reference evidence="12" key="1">
    <citation type="submission" date="2020-07" db="EMBL/GenBank/DDBJ databases">
        <title>Clarias magur genome sequencing, assembly and annotation.</title>
        <authorList>
            <person name="Kushwaha B."/>
            <person name="Kumar R."/>
            <person name="Das P."/>
            <person name="Joshi C.G."/>
            <person name="Kumar D."/>
            <person name="Nagpure N.S."/>
            <person name="Pandey M."/>
            <person name="Agarwal S."/>
            <person name="Srivastava S."/>
            <person name="Singh M."/>
            <person name="Sahoo L."/>
            <person name="Jayasankar P."/>
            <person name="Meher P.K."/>
            <person name="Koringa P.G."/>
            <person name="Iquebal M.A."/>
            <person name="Das S.P."/>
            <person name="Bit A."/>
            <person name="Patnaik S."/>
            <person name="Patel N."/>
            <person name="Shah T.M."/>
            <person name="Hinsu A."/>
            <person name="Jena J.K."/>
        </authorList>
    </citation>
    <scope>NUCLEOTIDE SEQUENCE</scope>
    <source>
        <strain evidence="12">CIFAMagur01</strain>
        <tissue evidence="12">Testis</tissue>
    </source>
</reference>
<feature type="non-terminal residue" evidence="12">
    <location>
        <position position="688"/>
    </location>
</feature>
<dbReference type="PANTHER" id="PTHR22984">
    <property type="entry name" value="SERINE/THREONINE-PROTEIN KINASE PIM"/>
    <property type="match status" value="1"/>
</dbReference>
<comment type="catalytic activity">
    <reaction evidence="9">
        <text>L-seryl-[protein] + ATP = O-phospho-L-seryl-[protein] + ADP + H(+)</text>
        <dbReference type="Rhea" id="RHEA:17989"/>
        <dbReference type="Rhea" id="RHEA-COMP:9863"/>
        <dbReference type="Rhea" id="RHEA-COMP:11604"/>
        <dbReference type="ChEBI" id="CHEBI:15378"/>
        <dbReference type="ChEBI" id="CHEBI:29999"/>
        <dbReference type="ChEBI" id="CHEBI:30616"/>
        <dbReference type="ChEBI" id="CHEBI:83421"/>
        <dbReference type="ChEBI" id="CHEBI:456216"/>
        <dbReference type="EC" id="2.7.11.1"/>
    </reaction>
</comment>
<dbReference type="PANTHER" id="PTHR22984:SF11">
    <property type="entry name" value="AURORA KINASE-RELATED"/>
    <property type="match status" value="1"/>
</dbReference>
<dbReference type="EC" id="2.7.11.1" evidence="2"/>
<name>A0A8J4U3R7_CLAMG</name>
<evidence type="ECO:0000256" key="10">
    <source>
        <dbReference type="PROSITE-ProRule" id="PRU10141"/>
    </source>
</evidence>
<dbReference type="Gene3D" id="3.30.200.20">
    <property type="entry name" value="Phosphorylase Kinase, domain 1"/>
    <property type="match status" value="3"/>
</dbReference>
<dbReference type="PROSITE" id="PS50011">
    <property type="entry name" value="PROTEIN_KINASE_DOM"/>
    <property type="match status" value="3"/>
</dbReference>
<evidence type="ECO:0000256" key="8">
    <source>
        <dbReference type="ARBA" id="ARBA00047899"/>
    </source>
</evidence>
<dbReference type="Pfam" id="PF00069">
    <property type="entry name" value="Pkinase"/>
    <property type="match status" value="3"/>
</dbReference>
<keyword evidence="6 12" id="KW-0418">Kinase</keyword>
<dbReference type="GO" id="GO:0004674">
    <property type="term" value="F:protein serine/threonine kinase activity"/>
    <property type="evidence" value="ECO:0007669"/>
    <property type="project" value="UniProtKB-KW"/>
</dbReference>
<dbReference type="InterPro" id="IPR017441">
    <property type="entry name" value="Protein_kinase_ATP_BS"/>
</dbReference>
<feature type="domain" description="Protein kinase" evidence="11">
    <location>
        <begin position="1"/>
        <end position="271"/>
    </location>
</feature>
<dbReference type="AlphaFoldDB" id="A0A8J4U3R7"/>
<dbReference type="EMBL" id="QNUK01000071">
    <property type="protein sequence ID" value="KAF5903589.1"/>
    <property type="molecule type" value="Genomic_DNA"/>
</dbReference>
<keyword evidence="7 10" id="KW-0067">ATP-binding</keyword>
<evidence type="ECO:0000256" key="7">
    <source>
        <dbReference type="ARBA" id="ARBA00022840"/>
    </source>
</evidence>
<feature type="domain" description="Protein kinase" evidence="11">
    <location>
        <begin position="259"/>
        <end position="469"/>
    </location>
</feature>
<organism evidence="12 13">
    <name type="scientific">Clarias magur</name>
    <name type="common">Asian catfish</name>
    <name type="synonym">Macropteronotus magur</name>
    <dbReference type="NCBI Taxonomy" id="1594786"/>
    <lineage>
        <taxon>Eukaryota</taxon>
        <taxon>Metazoa</taxon>
        <taxon>Chordata</taxon>
        <taxon>Craniata</taxon>
        <taxon>Vertebrata</taxon>
        <taxon>Euteleostomi</taxon>
        <taxon>Actinopterygii</taxon>
        <taxon>Neopterygii</taxon>
        <taxon>Teleostei</taxon>
        <taxon>Ostariophysi</taxon>
        <taxon>Siluriformes</taxon>
        <taxon>Clariidae</taxon>
        <taxon>Clarias</taxon>
    </lineage>
</organism>
<dbReference type="InterPro" id="IPR000719">
    <property type="entry name" value="Prot_kinase_dom"/>
</dbReference>
<keyword evidence="3" id="KW-0723">Serine/threonine-protein kinase</keyword>
<proteinExistence type="inferred from homology"/>
<feature type="domain" description="Protein kinase" evidence="11">
    <location>
        <begin position="463"/>
        <end position="688"/>
    </location>
</feature>
<dbReference type="InterPro" id="IPR008271">
    <property type="entry name" value="Ser/Thr_kinase_AS"/>
</dbReference>
<comment type="similarity">
    <text evidence="1">Belongs to the protein kinase superfamily. CAMK Ser/Thr protein kinase family. PIM subfamily.</text>
</comment>
<dbReference type="PROSITE" id="PS00108">
    <property type="entry name" value="PROTEIN_KINASE_ST"/>
    <property type="match status" value="1"/>
</dbReference>
<evidence type="ECO:0000313" key="12">
    <source>
        <dbReference type="EMBL" id="KAF5903589.1"/>
    </source>
</evidence>
<evidence type="ECO:0000313" key="13">
    <source>
        <dbReference type="Proteomes" id="UP000727407"/>
    </source>
</evidence>
<dbReference type="InterPro" id="IPR051138">
    <property type="entry name" value="PIM_Ser/Thr_kinase"/>
</dbReference>
<dbReference type="SUPFAM" id="SSF56112">
    <property type="entry name" value="Protein kinase-like (PK-like)"/>
    <property type="match status" value="3"/>
</dbReference>
<keyword evidence="13" id="KW-1185">Reference proteome</keyword>
<evidence type="ECO:0000256" key="6">
    <source>
        <dbReference type="ARBA" id="ARBA00022777"/>
    </source>
</evidence>
<protein>
    <recommendedName>
        <fullName evidence="2">non-specific serine/threonine protein kinase</fullName>
        <ecNumber evidence="2">2.7.11.1</ecNumber>
    </recommendedName>
</protein>
<keyword evidence="5 10" id="KW-0547">Nucleotide-binding</keyword>